<dbReference type="OrthoDB" id="6154480at2759"/>
<dbReference type="AlphaFoldDB" id="A0A183T620"/>
<dbReference type="Proteomes" id="UP000275846">
    <property type="component" value="Unassembled WGS sequence"/>
</dbReference>
<reference evidence="2 3" key="2">
    <citation type="submission" date="2018-11" db="EMBL/GenBank/DDBJ databases">
        <authorList>
            <consortium name="Pathogen Informatics"/>
        </authorList>
    </citation>
    <scope>NUCLEOTIDE SEQUENCE [LARGE SCALE GENOMIC DNA]</scope>
    <source>
        <strain evidence="2 3">NST_G2</strain>
    </source>
</reference>
<dbReference type="EMBL" id="UYSU01036891">
    <property type="protein sequence ID" value="VDL98303.1"/>
    <property type="molecule type" value="Genomic_DNA"/>
</dbReference>
<feature type="compositionally biased region" description="Pro residues" evidence="1">
    <location>
        <begin position="151"/>
        <end position="162"/>
    </location>
</feature>
<gene>
    <name evidence="2" type="ORF">SSLN_LOCUS11918</name>
</gene>
<protein>
    <submittedName>
        <fullName evidence="2 4">Uncharacterized protein</fullName>
    </submittedName>
</protein>
<evidence type="ECO:0000313" key="2">
    <source>
        <dbReference type="EMBL" id="VDL98303.1"/>
    </source>
</evidence>
<accession>A0A183T620</accession>
<reference evidence="4" key="1">
    <citation type="submission" date="2016-06" db="UniProtKB">
        <authorList>
            <consortium name="WormBaseParasite"/>
        </authorList>
    </citation>
    <scope>IDENTIFICATION</scope>
</reference>
<evidence type="ECO:0000256" key="1">
    <source>
        <dbReference type="SAM" id="MobiDB-lite"/>
    </source>
</evidence>
<evidence type="ECO:0000313" key="3">
    <source>
        <dbReference type="Proteomes" id="UP000275846"/>
    </source>
</evidence>
<organism evidence="4">
    <name type="scientific">Schistocephalus solidus</name>
    <name type="common">Tapeworm</name>
    <dbReference type="NCBI Taxonomy" id="70667"/>
    <lineage>
        <taxon>Eukaryota</taxon>
        <taxon>Metazoa</taxon>
        <taxon>Spiralia</taxon>
        <taxon>Lophotrochozoa</taxon>
        <taxon>Platyhelminthes</taxon>
        <taxon>Cestoda</taxon>
        <taxon>Eucestoda</taxon>
        <taxon>Diphyllobothriidea</taxon>
        <taxon>Diphyllobothriidae</taxon>
        <taxon>Schistocephalus</taxon>
    </lineage>
</organism>
<feature type="region of interest" description="Disordered" evidence="1">
    <location>
        <begin position="77"/>
        <end position="109"/>
    </location>
</feature>
<keyword evidence="3" id="KW-1185">Reference proteome</keyword>
<sequence length="170" mass="19142">MNDERLRKRLFYGVVAKGSRRQGGQMRRYKDTLKTSLKQLQLNPVNWEDLTRNRPAWRTKKTGEAIYEVKKIVAAKAKGVARNSPAPRADAKPSQHARTANAPSARESAYSDAFGRNAATIRPLQLLPTLLWRPQRLSPSYGPHPNTRHLIPPPSQSLPPPSSLAMRTWS</sequence>
<evidence type="ECO:0000313" key="4">
    <source>
        <dbReference type="WBParaSite" id="SSLN_0001236801-mRNA-1"/>
    </source>
</evidence>
<name>A0A183T620_SCHSO</name>
<feature type="region of interest" description="Disordered" evidence="1">
    <location>
        <begin position="135"/>
        <end position="170"/>
    </location>
</feature>
<dbReference type="WBParaSite" id="SSLN_0001236801-mRNA-1">
    <property type="protein sequence ID" value="SSLN_0001236801-mRNA-1"/>
    <property type="gene ID" value="SSLN_0001236801"/>
</dbReference>
<proteinExistence type="predicted"/>